<keyword evidence="2" id="KW-1185">Reference proteome</keyword>
<dbReference type="Gene3D" id="3.80.10.10">
    <property type="entry name" value="Ribonuclease Inhibitor"/>
    <property type="match status" value="1"/>
</dbReference>
<dbReference type="SUPFAM" id="SSF81383">
    <property type="entry name" value="F-box domain"/>
    <property type="match status" value="1"/>
</dbReference>
<dbReference type="EMBL" id="QKYT01000501">
    <property type="protein sequence ID" value="RIA84331.1"/>
    <property type="molecule type" value="Genomic_DNA"/>
</dbReference>
<dbReference type="InterPro" id="IPR032675">
    <property type="entry name" value="LRR_dom_sf"/>
</dbReference>
<accession>A0A397SNA0</accession>
<evidence type="ECO:0000313" key="1">
    <source>
        <dbReference type="EMBL" id="RIA84331.1"/>
    </source>
</evidence>
<dbReference type="InterPro" id="IPR036047">
    <property type="entry name" value="F-box-like_dom_sf"/>
</dbReference>
<dbReference type="Proteomes" id="UP000265703">
    <property type="component" value="Unassembled WGS sequence"/>
</dbReference>
<protein>
    <recommendedName>
        <fullName evidence="3">F-box domain-containing protein</fullName>
    </recommendedName>
</protein>
<gene>
    <name evidence="1" type="ORF">C1645_879991</name>
</gene>
<evidence type="ECO:0008006" key="3">
    <source>
        <dbReference type="Google" id="ProtNLM"/>
    </source>
</evidence>
<dbReference type="STRING" id="658196.A0A397SNA0"/>
<comment type="caution">
    <text evidence="1">The sequence shown here is derived from an EMBL/GenBank/DDBJ whole genome shotgun (WGS) entry which is preliminary data.</text>
</comment>
<dbReference type="SUPFAM" id="SSF52047">
    <property type="entry name" value="RNI-like"/>
    <property type="match status" value="1"/>
</dbReference>
<evidence type="ECO:0000313" key="2">
    <source>
        <dbReference type="Proteomes" id="UP000265703"/>
    </source>
</evidence>
<organism evidence="1 2">
    <name type="scientific">Glomus cerebriforme</name>
    <dbReference type="NCBI Taxonomy" id="658196"/>
    <lineage>
        <taxon>Eukaryota</taxon>
        <taxon>Fungi</taxon>
        <taxon>Fungi incertae sedis</taxon>
        <taxon>Mucoromycota</taxon>
        <taxon>Glomeromycotina</taxon>
        <taxon>Glomeromycetes</taxon>
        <taxon>Glomerales</taxon>
        <taxon>Glomeraceae</taxon>
        <taxon>Glomus</taxon>
    </lineage>
</organism>
<proteinExistence type="predicted"/>
<sequence length="485" mass="57246">MAFKLPTDCLNEIFEHLEEDKITLHSCLLVDRLWCKISVRILWRNIWRYKYTIAYQYQLKVASAILSTLIACLPNESKEILYKNKIFISTPTPNSPLFNYAGFCKVLSINEIRRIINNVLQFFDIDQKAITSKEVIKMFINQISSLKRLIYYTFYNTIPNNISFPYFPNYLVDLLELRCSSNINSEFFYYLSQICHNLQSITIEFRDFTVSNELKELISSQRNLKNLNLFIYEENDWTNIIPALIKHSNTLTKLHLYGNNDSLSLSFVSLFSNLQEFKFSFLFTNENFKELQHVIFPKLQILKIPYYCLKPEYVIKFLENNGKNLKECYFGEDSSALNLSIAEFCPNLKKLSVCFNNDELNTLITIFNNCQNLESIEIWFGKGCLSEKEVLETIVKYSPKKFCELKIYNGSPSELILEDLEIFFLNWKNRTPKISISLIIIKSHYESLEANKVLIIEEYKNLGIIKKFEIRKMDNEEEEEEDDYF</sequence>
<reference evidence="1 2" key="1">
    <citation type="submission" date="2018-06" db="EMBL/GenBank/DDBJ databases">
        <title>Comparative genomics reveals the genomic features of Rhizophagus irregularis, R. cerebriforme, R. diaphanum and Gigaspora rosea, and their symbiotic lifestyle signature.</title>
        <authorList>
            <person name="Morin E."/>
            <person name="San Clemente H."/>
            <person name="Chen E.C.H."/>
            <person name="De La Providencia I."/>
            <person name="Hainaut M."/>
            <person name="Kuo A."/>
            <person name="Kohler A."/>
            <person name="Murat C."/>
            <person name="Tang N."/>
            <person name="Roy S."/>
            <person name="Loubradou J."/>
            <person name="Henrissat B."/>
            <person name="Grigoriev I.V."/>
            <person name="Corradi N."/>
            <person name="Roux C."/>
            <person name="Martin F.M."/>
        </authorList>
    </citation>
    <scope>NUCLEOTIDE SEQUENCE [LARGE SCALE GENOMIC DNA]</scope>
    <source>
        <strain evidence="1 2">DAOM 227022</strain>
    </source>
</reference>
<name>A0A397SNA0_9GLOM</name>
<dbReference type="AlphaFoldDB" id="A0A397SNA0"/>